<sequence length="73" mass="8518">MITYTFVYIALKIVNRSVTVIYPPAEGYSQDDFLLLNEDQIKNLIEVHLKENDILKRGLSEKYIVVNIDNIFI</sequence>
<protein>
    <submittedName>
        <fullName evidence="1">Uncharacterized protein</fullName>
    </submittedName>
</protein>
<evidence type="ECO:0000313" key="1">
    <source>
        <dbReference type="EMBL" id="GES76726.1"/>
    </source>
</evidence>
<evidence type="ECO:0000313" key="2">
    <source>
        <dbReference type="Proteomes" id="UP000615446"/>
    </source>
</evidence>
<reference evidence="1" key="1">
    <citation type="submission" date="2019-10" db="EMBL/GenBank/DDBJ databases">
        <title>Conservation and host-specific expression of non-tandemly repeated heterogenous ribosome RNA gene in arbuscular mycorrhizal fungi.</title>
        <authorList>
            <person name="Maeda T."/>
            <person name="Kobayashi Y."/>
            <person name="Nakagawa T."/>
            <person name="Ezawa T."/>
            <person name="Yamaguchi K."/>
            <person name="Bino T."/>
            <person name="Nishimoto Y."/>
            <person name="Shigenobu S."/>
            <person name="Kawaguchi M."/>
        </authorList>
    </citation>
    <scope>NUCLEOTIDE SEQUENCE</scope>
    <source>
        <strain evidence="1">HR1</strain>
    </source>
</reference>
<dbReference type="Proteomes" id="UP000615446">
    <property type="component" value="Unassembled WGS sequence"/>
</dbReference>
<gene>
    <name evidence="1" type="ORF">RCL2_000411700</name>
</gene>
<comment type="caution">
    <text evidence="1">The sequence shown here is derived from an EMBL/GenBank/DDBJ whole genome shotgun (WGS) entry which is preliminary data.</text>
</comment>
<dbReference type="OrthoDB" id="103454at2759"/>
<dbReference type="AlphaFoldDB" id="A0A8H3L0X0"/>
<accession>A0A8H3L0X0</accession>
<proteinExistence type="predicted"/>
<dbReference type="EMBL" id="BLAL01000025">
    <property type="protein sequence ID" value="GES76726.1"/>
    <property type="molecule type" value="Genomic_DNA"/>
</dbReference>
<name>A0A8H3L0X0_9GLOM</name>
<organism evidence="1 2">
    <name type="scientific">Rhizophagus clarus</name>
    <dbReference type="NCBI Taxonomy" id="94130"/>
    <lineage>
        <taxon>Eukaryota</taxon>
        <taxon>Fungi</taxon>
        <taxon>Fungi incertae sedis</taxon>
        <taxon>Mucoromycota</taxon>
        <taxon>Glomeromycotina</taxon>
        <taxon>Glomeromycetes</taxon>
        <taxon>Glomerales</taxon>
        <taxon>Glomeraceae</taxon>
        <taxon>Rhizophagus</taxon>
    </lineage>
</organism>